<accession>A0A813J801</accession>
<feature type="non-terminal residue" evidence="1">
    <location>
        <position position="1"/>
    </location>
</feature>
<reference evidence="1" key="1">
    <citation type="submission" date="2021-02" db="EMBL/GenBank/DDBJ databases">
        <authorList>
            <person name="Dougan E. K."/>
            <person name="Rhodes N."/>
            <person name="Thang M."/>
            <person name="Chan C."/>
        </authorList>
    </citation>
    <scope>NUCLEOTIDE SEQUENCE</scope>
</reference>
<organism evidence="1 2">
    <name type="scientific">Polarella glacialis</name>
    <name type="common">Dinoflagellate</name>
    <dbReference type="NCBI Taxonomy" id="89957"/>
    <lineage>
        <taxon>Eukaryota</taxon>
        <taxon>Sar</taxon>
        <taxon>Alveolata</taxon>
        <taxon>Dinophyceae</taxon>
        <taxon>Suessiales</taxon>
        <taxon>Suessiaceae</taxon>
        <taxon>Polarella</taxon>
    </lineage>
</organism>
<dbReference type="Proteomes" id="UP000626109">
    <property type="component" value="Unassembled WGS sequence"/>
</dbReference>
<comment type="caution">
    <text evidence="1">The sequence shown here is derived from an EMBL/GenBank/DDBJ whole genome shotgun (WGS) entry which is preliminary data.</text>
</comment>
<evidence type="ECO:0000313" key="1">
    <source>
        <dbReference type="EMBL" id="CAE8665999.1"/>
    </source>
</evidence>
<protein>
    <submittedName>
        <fullName evidence="1">Uncharacterized protein</fullName>
    </submittedName>
</protein>
<gene>
    <name evidence="1" type="ORF">PGLA2088_LOCUS16114</name>
</gene>
<sequence length="115" mass="11989">MSAMSLRRRRAVPRHVLLAAAAAAAAVLSSGGAGLVAFSLGFFGARSPTSARSQALRVARAAGTEVDAPLLAEATIYTPMVDPFSGALDCENIPEEMGVYAVYDDQSRLQYIGLS</sequence>
<proteinExistence type="predicted"/>
<name>A0A813J801_POLGL</name>
<dbReference type="EMBL" id="CAJNNW010020274">
    <property type="protein sequence ID" value="CAE8665999.1"/>
    <property type="molecule type" value="Genomic_DNA"/>
</dbReference>
<dbReference type="AlphaFoldDB" id="A0A813J801"/>
<evidence type="ECO:0000313" key="2">
    <source>
        <dbReference type="Proteomes" id="UP000626109"/>
    </source>
</evidence>